<dbReference type="EMBL" id="JAMLDX010000013">
    <property type="protein sequence ID" value="MCP3731865.1"/>
    <property type="molecule type" value="Genomic_DNA"/>
</dbReference>
<evidence type="ECO:0000313" key="3">
    <source>
        <dbReference type="Proteomes" id="UP001139451"/>
    </source>
</evidence>
<keyword evidence="1" id="KW-0472">Membrane</keyword>
<evidence type="ECO:0000256" key="1">
    <source>
        <dbReference type="SAM" id="Phobius"/>
    </source>
</evidence>
<evidence type="ECO:0000313" key="2">
    <source>
        <dbReference type="EMBL" id="MCP3731865.1"/>
    </source>
</evidence>
<proteinExistence type="predicted"/>
<dbReference type="Proteomes" id="UP001139451">
    <property type="component" value="Unassembled WGS sequence"/>
</dbReference>
<gene>
    <name evidence="2" type="ORF">M9978_15675</name>
</gene>
<feature type="transmembrane region" description="Helical" evidence="1">
    <location>
        <begin position="40"/>
        <end position="57"/>
    </location>
</feature>
<dbReference type="AlphaFoldDB" id="A0A9X2HTW4"/>
<feature type="transmembrane region" description="Helical" evidence="1">
    <location>
        <begin position="12"/>
        <end position="31"/>
    </location>
</feature>
<keyword evidence="1" id="KW-0812">Transmembrane</keyword>
<accession>A0A9X2HTW4</accession>
<keyword evidence="3" id="KW-1185">Reference proteome</keyword>
<dbReference type="RefSeq" id="WP_254294801.1">
    <property type="nucleotide sequence ID" value="NZ_JAMLDX010000013.1"/>
</dbReference>
<protein>
    <submittedName>
        <fullName evidence="2">Uncharacterized protein</fullName>
    </submittedName>
</protein>
<reference evidence="2" key="1">
    <citation type="submission" date="2022-05" db="EMBL/GenBank/DDBJ databases">
        <title>Sphingomonas sp. strain MG17 Genome sequencing and assembly.</title>
        <authorList>
            <person name="Kim I."/>
        </authorList>
    </citation>
    <scope>NUCLEOTIDE SEQUENCE</scope>
    <source>
        <strain evidence="2">MG17</strain>
    </source>
</reference>
<comment type="caution">
    <text evidence="2">The sequence shown here is derived from an EMBL/GenBank/DDBJ whole genome shotgun (WGS) entry which is preliminary data.</text>
</comment>
<sequence length="58" mass="6162">METQLSPTASTVLALLVAGVFALLWGGIVILRRGDRLKGVLMLVCAVVLIGNVLIWTV</sequence>
<organism evidence="2 3">
    <name type="scientific">Sphingomonas tagetis</name>
    <dbReference type="NCBI Taxonomy" id="2949092"/>
    <lineage>
        <taxon>Bacteria</taxon>
        <taxon>Pseudomonadati</taxon>
        <taxon>Pseudomonadota</taxon>
        <taxon>Alphaproteobacteria</taxon>
        <taxon>Sphingomonadales</taxon>
        <taxon>Sphingomonadaceae</taxon>
        <taxon>Sphingomonas</taxon>
    </lineage>
</organism>
<keyword evidence="1" id="KW-1133">Transmembrane helix</keyword>
<name>A0A9X2HTW4_9SPHN</name>